<protein>
    <submittedName>
        <fullName evidence="1">Uncharacterized protein</fullName>
    </submittedName>
</protein>
<sequence>MFSLLESYLVKNLELFRTVRTSCTCSFNVKKGSGPRRASASSISL</sequence>
<proteinExistence type="predicted"/>
<accession>A0A0K2VK18</accession>
<evidence type="ECO:0000313" key="1">
    <source>
        <dbReference type="EMBL" id="CDW50331.1"/>
    </source>
</evidence>
<dbReference type="EMBL" id="HACA01032970">
    <property type="protein sequence ID" value="CDW50331.1"/>
    <property type="molecule type" value="Transcribed_RNA"/>
</dbReference>
<dbReference type="AlphaFoldDB" id="A0A0K2VK18"/>
<reference evidence="1" key="1">
    <citation type="submission" date="2014-05" db="EMBL/GenBank/DDBJ databases">
        <authorList>
            <person name="Chronopoulou M."/>
        </authorList>
    </citation>
    <scope>NUCLEOTIDE SEQUENCE</scope>
    <source>
        <tissue evidence="1">Whole organism</tissue>
    </source>
</reference>
<name>A0A0K2VK18_LEPSM</name>
<organism evidence="1">
    <name type="scientific">Lepeophtheirus salmonis</name>
    <name type="common">Salmon louse</name>
    <name type="synonym">Caligus salmonis</name>
    <dbReference type="NCBI Taxonomy" id="72036"/>
    <lineage>
        <taxon>Eukaryota</taxon>
        <taxon>Metazoa</taxon>
        <taxon>Ecdysozoa</taxon>
        <taxon>Arthropoda</taxon>
        <taxon>Crustacea</taxon>
        <taxon>Multicrustacea</taxon>
        <taxon>Hexanauplia</taxon>
        <taxon>Copepoda</taxon>
        <taxon>Siphonostomatoida</taxon>
        <taxon>Caligidae</taxon>
        <taxon>Lepeophtheirus</taxon>
    </lineage>
</organism>